<dbReference type="GeneID" id="9616145"/>
<feature type="compositionally biased region" description="Low complexity" evidence="1">
    <location>
        <begin position="31"/>
        <end position="46"/>
    </location>
</feature>
<evidence type="ECO:0000256" key="1">
    <source>
        <dbReference type="SAM" id="MobiDB-lite"/>
    </source>
</evidence>
<accession>D8U4K0</accession>
<dbReference type="PROSITE" id="PS51257">
    <property type="entry name" value="PROKAR_LIPOPROTEIN"/>
    <property type="match status" value="1"/>
</dbReference>
<dbReference type="Gene3D" id="3.40.33.10">
    <property type="entry name" value="CAP"/>
    <property type="match status" value="1"/>
</dbReference>
<dbReference type="KEGG" id="vcn:VOLCADRAFT_94353"/>
<evidence type="ECO:0000259" key="3">
    <source>
        <dbReference type="SMART" id="SM00198"/>
    </source>
</evidence>
<dbReference type="PANTHER" id="PTHR10334">
    <property type="entry name" value="CYSTEINE-RICH SECRETORY PROTEIN-RELATED"/>
    <property type="match status" value="1"/>
</dbReference>
<dbReference type="InterPro" id="IPR035940">
    <property type="entry name" value="CAP_sf"/>
</dbReference>
<sequence>MKTIARSVSLVLAPLVLLAACSPAVSQAWSSGSGSSQQSATSWSQQDRTSQTSNWVTQPQLQQVQQVFGQQQQQQTSNVFGSVPNAFQSGLTGGNAAAQFTQQCENLAWGYSDAKSAIDAYYSEGAGYAYGVSQPADWHSVGHFTQVIWKASTDLGCAVATCNGGQQFQVCRYSPPGNVQGQYAENVLPPST</sequence>
<dbReference type="Pfam" id="PF00188">
    <property type="entry name" value="CAP"/>
    <property type="match status" value="1"/>
</dbReference>
<evidence type="ECO:0000256" key="2">
    <source>
        <dbReference type="SAM" id="SignalP"/>
    </source>
</evidence>
<feature type="signal peptide" evidence="2">
    <location>
        <begin position="1"/>
        <end position="26"/>
    </location>
</feature>
<feature type="domain" description="SCP" evidence="3">
    <location>
        <begin position="85"/>
        <end position="181"/>
    </location>
</feature>
<dbReference type="SMART" id="SM00198">
    <property type="entry name" value="SCP"/>
    <property type="match status" value="1"/>
</dbReference>
<gene>
    <name evidence="4" type="ORF">VOLCADRAFT_94353</name>
</gene>
<keyword evidence="5" id="KW-1185">Reference proteome</keyword>
<feature type="chain" id="PRO_5003124159" description="SCP domain-containing protein" evidence="2">
    <location>
        <begin position="27"/>
        <end position="192"/>
    </location>
</feature>
<evidence type="ECO:0000313" key="5">
    <source>
        <dbReference type="Proteomes" id="UP000001058"/>
    </source>
</evidence>
<dbReference type="InterPro" id="IPR001283">
    <property type="entry name" value="CRISP-related"/>
</dbReference>
<dbReference type="PRINTS" id="PR00837">
    <property type="entry name" value="V5TPXLIKE"/>
</dbReference>
<dbReference type="STRING" id="3068.D8U4K0"/>
<organism evidence="5">
    <name type="scientific">Volvox carteri f. nagariensis</name>
    <dbReference type="NCBI Taxonomy" id="3068"/>
    <lineage>
        <taxon>Eukaryota</taxon>
        <taxon>Viridiplantae</taxon>
        <taxon>Chlorophyta</taxon>
        <taxon>core chlorophytes</taxon>
        <taxon>Chlorophyceae</taxon>
        <taxon>CS clade</taxon>
        <taxon>Chlamydomonadales</taxon>
        <taxon>Volvocaceae</taxon>
        <taxon>Volvox</taxon>
    </lineage>
</organism>
<dbReference type="GO" id="GO:0005576">
    <property type="term" value="C:extracellular region"/>
    <property type="evidence" value="ECO:0007669"/>
    <property type="project" value="InterPro"/>
</dbReference>
<dbReference type="EMBL" id="GL378358">
    <property type="protein sequence ID" value="EFJ45286.1"/>
    <property type="molecule type" value="Genomic_DNA"/>
</dbReference>
<dbReference type="InParanoid" id="D8U4K0"/>
<dbReference type="eggNOG" id="KOG3017">
    <property type="taxonomic scope" value="Eukaryota"/>
</dbReference>
<dbReference type="InterPro" id="IPR018244">
    <property type="entry name" value="Allrgn_V5/Tpx1_CS"/>
</dbReference>
<dbReference type="InterPro" id="IPR014044">
    <property type="entry name" value="CAP_dom"/>
</dbReference>
<proteinExistence type="predicted"/>
<reference evidence="4 5" key="1">
    <citation type="journal article" date="2010" name="Science">
        <title>Genomic analysis of organismal complexity in the multicellular green alga Volvox carteri.</title>
        <authorList>
            <person name="Prochnik S.E."/>
            <person name="Umen J."/>
            <person name="Nedelcu A.M."/>
            <person name="Hallmann A."/>
            <person name="Miller S.M."/>
            <person name="Nishii I."/>
            <person name="Ferris P."/>
            <person name="Kuo A."/>
            <person name="Mitros T."/>
            <person name="Fritz-Laylin L.K."/>
            <person name="Hellsten U."/>
            <person name="Chapman J."/>
            <person name="Simakov O."/>
            <person name="Rensing S.A."/>
            <person name="Terry A."/>
            <person name="Pangilinan J."/>
            <person name="Kapitonov V."/>
            <person name="Jurka J."/>
            <person name="Salamov A."/>
            <person name="Shapiro H."/>
            <person name="Schmutz J."/>
            <person name="Grimwood J."/>
            <person name="Lindquist E."/>
            <person name="Lucas S."/>
            <person name="Grigoriev I.V."/>
            <person name="Schmitt R."/>
            <person name="Kirk D."/>
            <person name="Rokhsar D.S."/>
        </authorList>
    </citation>
    <scope>NUCLEOTIDE SEQUENCE [LARGE SCALE GENOMIC DNA]</scope>
    <source>
        <strain evidence="5">f. Nagariensis / Eve</strain>
    </source>
</reference>
<dbReference type="SUPFAM" id="SSF55797">
    <property type="entry name" value="PR-1-like"/>
    <property type="match status" value="1"/>
</dbReference>
<name>D8U4K0_VOLCA</name>
<evidence type="ECO:0000313" key="4">
    <source>
        <dbReference type="EMBL" id="EFJ45286.1"/>
    </source>
</evidence>
<dbReference type="Proteomes" id="UP000001058">
    <property type="component" value="Unassembled WGS sequence"/>
</dbReference>
<feature type="region of interest" description="Disordered" evidence="1">
    <location>
        <begin position="31"/>
        <end position="54"/>
    </location>
</feature>
<dbReference type="AlphaFoldDB" id="D8U4K0"/>
<dbReference type="PROSITE" id="PS01009">
    <property type="entry name" value="CRISP_1"/>
    <property type="match status" value="1"/>
</dbReference>
<keyword evidence="2" id="KW-0732">Signal</keyword>
<dbReference type="RefSeq" id="XP_002953662.1">
    <property type="nucleotide sequence ID" value="XM_002953616.1"/>
</dbReference>
<dbReference type="OrthoDB" id="529132at2759"/>
<protein>
    <recommendedName>
        <fullName evidence="3">SCP domain-containing protein</fullName>
    </recommendedName>
</protein>